<keyword evidence="1" id="KW-0560">Oxidoreductase</keyword>
<dbReference type="GO" id="GO:0006571">
    <property type="term" value="P:tyrosine biosynthetic process"/>
    <property type="evidence" value="ECO:0007669"/>
    <property type="project" value="InterPro"/>
</dbReference>
<feature type="domain" description="Prephenate/arogenate dehydrogenase" evidence="2">
    <location>
        <begin position="4"/>
        <end position="254"/>
    </location>
</feature>
<dbReference type="AlphaFoldDB" id="A0A2Z6B2T3"/>
<dbReference type="InterPro" id="IPR008927">
    <property type="entry name" value="6-PGluconate_DH-like_C_sf"/>
</dbReference>
<dbReference type="SUPFAM" id="SSF51735">
    <property type="entry name" value="NAD(P)-binding Rossmann-fold domains"/>
    <property type="match status" value="1"/>
</dbReference>
<dbReference type="InterPro" id="IPR036291">
    <property type="entry name" value="NAD(P)-bd_dom_sf"/>
</dbReference>
<proteinExistence type="predicted"/>
<dbReference type="InterPro" id="IPR050812">
    <property type="entry name" value="Preph/Arog_dehydrog"/>
</dbReference>
<dbReference type="PROSITE" id="PS51176">
    <property type="entry name" value="PDH_ADH"/>
    <property type="match status" value="1"/>
</dbReference>
<dbReference type="GO" id="GO:0008977">
    <property type="term" value="F:prephenate dehydrogenase (NAD+) activity"/>
    <property type="evidence" value="ECO:0007669"/>
    <property type="project" value="InterPro"/>
</dbReference>
<reference evidence="3 4" key="1">
    <citation type="journal article" date="2018" name="Sci. Adv.">
        <title>Multi-heme cytochromes provide a pathway for survival in energy-limited environments.</title>
        <authorList>
            <person name="Deng X."/>
            <person name="Dohmae N."/>
            <person name="Nealson K.H."/>
            <person name="Hashimoto K."/>
            <person name="Okamoto A."/>
        </authorList>
    </citation>
    <scope>NUCLEOTIDE SEQUENCE [LARGE SCALE GENOMIC DNA]</scope>
    <source>
        <strain evidence="3 4">IS5</strain>
    </source>
</reference>
<dbReference type="RefSeq" id="WP_126380759.1">
    <property type="nucleotide sequence ID" value="NZ_AP017378.1"/>
</dbReference>
<dbReference type="GO" id="GO:0004665">
    <property type="term" value="F:prephenate dehydrogenase (NADP+) activity"/>
    <property type="evidence" value="ECO:0007669"/>
    <property type="project" value="InterPro"/>
</dbReference>
<accession>A0A2Z6B2T3</accession>
<keyword evidence="4" id="KW-1185">Reference proteome</keyword>
<dbReference type="KEGG" id="dfl:DFE_3010"/>
<evidence type="ECO:0000313" key="3">
    <source>
        <dbReference type="EMBL" id="BBD09736.1"/>
    </source>
</evidence>
<dbReference type="InterPro" id="IPR046826">
    <property type="entry name" value="PDH_N"/>
</dbReference>
<protein>
    <submittedName>
        <fullName evidence="3">Prephenate dehydrogenase</fullName>
    </submittedName>
</protein>
<dbReference type="Gene3D" id="3.40.50.720">
    <property type="entry name" value="NAD(P)-binding Rossmann-like Domain"/>
    <property type="match status" value="1"/>
</dbReference>
<dbReference type="SUPFAM" id="SSF48179">
    <property type="entry name" value="6-phosphogluconate dehydrogenase C-terminal domain-like"/>
    <property type="match status" value="1"/>
</dbReference>
<dbReference type="GO" id="GO:0070403">
    <property type="term" value="F:NAD+ binding"/>
    <property type="evidence" value="ECO:0007669"/>
    <property type="project" value="InterPro"/>
</dbReference>
<dbReference type="Pfam" id="PF02153">
    <property type="entry name" value="PDH_N"/>
    <property type="match status" value="1"/>
</dbReference>
<dbReference type="PANTHER" id="PTHR21363:SF0">
    <property type="entry name" value="PREPHENATE DEHYDROGENASE [NADP(+)]"/>
    <property type="match status" value="1"/>
</dbReference>
<evidence type="ECO:0000256" key="1">
    <source>
        <dbReference type="ARBA" id="ARBA00023002"/>
    </source>
</evidence>
<sequence length="254" mass="27365">MNIKNILIIGAQGQMGRLFVRRSEEAGLTVRGLDRPLTPEAMAQGVRGADMVLLAVPAAAMADVSGMCAAVMEPHQILADICSVKTGPMADMLTAHTGPVVGTHPLFGPAPDPEDVRVAMVPGRDDAAFAAVSAYMEQLGFTSFTTDSDEHDLAMASIQGLNFVTTVSYLATLANRPEFERFITPSFNRRLDAARKMLTEDSELFSSLVEINPYTQEAIRNFRSLLNIAAGGDIELLSARANWWWRNGHSGGGV</sequence>
<dbReference type="Proteomes" id="UP000269883">
    <property type="component" value="Chromosome"/>
</dbReference>
<dbReference type="PANTHER" id="PTHR21363">
    <property type="entry name" value="PREPHENATE DEHYDROGENASE"/>
    <property type="match status" value="1"/>
</dbReference>
<dbReference type="OrthoDB" id="9800497at2"/>
<dbReference type="InterPro" id="IPR003099">
    <property type="entry name" value="Prephen_DH"/>
</dbReference>
<gene>
    <name evidence="3" type="ORF">DFE_3010</name>
</gene>
<name>A0A2Z6B2T3_9BACT</name>
<evidence type="ECO:0000313" key="4">
    <source>
        <dbReference type="Proteomes" id="UP000269883"/>
    </source>
</evidence>
<dbReference type="Gene3D" id="1.10.3660.10">
    <property type="entry name" value="6-phosphogluconate dehydrogenase C-terminal like domain"/>
    <property type="match status" value="1"/>
</dbReference>
<evidence type="ECO:0000259" key="2">
    <source>
        <dbReference type="PROSITE" id="PS51176"/>
    </source>
</evidence>
<dbReference type="EMBL" id="AP017378">
    <property type="protein sequence ID" value="BBD09736.1"/>
    <property type="molecule type" value="Genomic_DNA"/>
</dbReference>
<organism evidence="3 4">
    <name type="scientific">Desulfovibrio ferrophilus</name>
    <dbReference type="NCBI Taxonomy" id="241368"/>
    <lineage>
        <taxon>Bacteria</taxon>
        <taxon>Pseudomonadati</taxon>
        <taxon>Thermodesulfobacteriota</taxon>
        <taxon>Desulfovibrionia</taxon>
        <taxon>Desulfovibrionales</taxon>
        <taxon>Desulfovibrionaceae</taxon>
        <taxon>Desulfovibrio</taxon>
    </lineage>
</organism>